<proteinExistence type="predicted"/>
<gene>
    <name evidence="3" type="ORF">J0895_16710</name>
</gene>
<name>A0ABS3FV20_9CYAN</name>
<organism evidence="3 4">
    <name type="scientific">Phormidium pseudopriestleyi FRX01</name>
    <dbReference type="NCBI Taxonomy" id="1759528"/>
    <lineage>
        <taxon>Bacteria</taxon>
        <taxon>Bacillati</taxon>
        <taxon>Cyanobacteriota</taxon>
        <taxon>Cyanophyceae</taxon>
        <taxon>Oscillatoriophycideae</taxon>
        <taxon>Oscillatoriales</taxon>
        <taxon>Oscillatoriaceae</taxon>
        <taxon>Phormidium</taxon>
    </lineage>
</organism>
<dbReference type="InterPro" id="IPR001173">
    <property type="entry name" value="Glyco_trans_2-like"/>
</dbReference>
<dbReference type="PANTHER" id="PTHR43685">
    <property type="entry name" value="GLYCOSYLTRANSFERASE"/>
    <property type="match status" value="1"/>
</dbReference>
<feature type="region of interest" description="Disordered" evidence="1">
    <location>
        <begin position="308"/>
        <end position="328"/>
    </location>
</feature>
<feature type="domain" description="Glycosyltransferase 2-like" evidence="2">
    <location>
        <begin position="7"/>
        <end position="118"/>
    </location>
</feature>
<dbReference type="Gene3D" id="3.90.550.10">
    <property type="entry name" value="Spore Coat Polysaccharide Biosynthesis Protein SpsA, Chain A"/>
    <property type="match status" value="1"/>
</dbReference>
<dbReference type="SUPFAM" id="SSF53448">
    <property type="entry name" value="Nucleotide-diphospho-sugar transferases"/>
    <property type="match status" value="1"/>
</dbReference>
<dbReference type="RefSeq" id="WP_207089177.1">
    <property type="nucleotide sequence ID" value="NZ_JAFLQW010000445.1"/>
</dbReference>
<dbReference type="CDD" id="cd00761">
    <property type="entry name" value="Glyco_tranf_GTA_type"/>
    <property type="match status" value="1"/>
</dbReference>
<reference evidence="3 4" key="1">
    <citation type="submission" date="2021-03" db="EMBL/GenBank/DDBJ databases">
        <title>Metabolic Capacity of the Antarctic Cyanobacterium Phormidium pseudopriestleyi that Sustains Oxygenic Photosynthesis in the Presence of Hydrogen Sulfide.</title>
        <authorList>
            <person name="Lumian J.E."/>
            <person name="Jungblut A.D."/>
            <person name="Dillon M.L."/>
            <person name="Hawes I."/>
            <person name="Doran P.T."/>
            <person name="Mackey T.J."/>
            <person name="Dick G.J."/>
            <person name="Grettenberger C.L."/>
            <person name="Sumner D.Y."/>
        </authorList>
    </citation>
    <scope>NUCLEOTIDE SEQUENCE [LARGE SCALE GENOMIC DNA]</scope>
    <source>
        <strain evidence="3 4">FRX01</strain>
    </source>
</reference>
<accession>A0ABS3FV20</accession>
<sequence length="328" mass="36267">MPQPDISAIICTHNRDLYLGDAIDSLLQQDFPNFEIIVVDNGSSDRTKEVVAQRESDPRLQYIYEPTLGLSFARNTGFKQARSEILAYLDDDAIASTQWLRTLWNAYQQNENLAIAGGKVTLIWPSGVQPPIWLSPGLAENLGAYDLGDQITLIREPGLTPRGLNYSIRRSFLEKVGGFDLNLGRVGKSLLSNEELHMTELALNQGWEVAYLPLAIAAHNVAPERLNRSWFLSRGWWQGISECYREQLTGRAGMGQLSNGGEKLVRGVYKSLKYVRDPALSFDNLVYAYGQIGYLSAALRALFLGSPSAGSISTSPGEKHEGDRAESG</sequence>
<dbReference type="PANTHER" id="PTHR43685:SF2">
    <property type="entry name" value="GLYCOSYLTRANSFERASE 2-LIKE DOMAIN-CONTAINING PROTEIN"/>
    <property type="match status" value="1"/>
</dbReference>
<dbReference type="Proteomes" id="UP000664844">
    <property type="component" value="Unassembled WGS sequence"/>
</dbReference>
<feature type="compositionally biased region" description="Basic and acidic residues" evidence="1">
    <location>
        <begin position="317"/>
        <end position="328"/>
    </location>
</feature>
<evidence type="ECO:0000259" key="2">
    <source>
        <dbReference type="Pfam" id="PF00535"/>
    </source>
</evidence>
<evidence type="ECO:0000256" key="1">
    <source>
        <dbReference type="SAM" id="MobiDB-lite"/>
    </source>
</evidence>
<dbReference type="InterPro" id="IPR050834">
    <property type="entry name" value="Glycosyltransf_2"/>
</dbReference>
<dbReference type="InterPro" id="IPR029044">
    <property type="entry name" value="Nucleotide-diphossugar_trans"/>
</dbReference>
<dbReference type="Pfam" id="PF00535">
    <property type="entry name" value="Glycos_transf_2"/>
    <property type="match status" value="1"/>
</dbReference>
<comment type="caution">
    <text evidence="3">The sequence shown here is derived from an EMBL/GenBank/DDBJ whole genome shotgun (WGS) entry which is preliminary data.</text>
</comment>
<dbReference type="EMBL" id="JAFLQW010000445">
    <property type="protein sequence ID" value="MBO0350702.1"/>
    <property type="molecule type" value="Genomic_DNA"/>
</dbReference>
<evidence type="ECO:0000313" key="3">
    <source>
        <dbReference type="EMBL" id="MBO0350702.1"/>
    </source>
</evidence>
<evidence type="ECO:0000313" key="4">
    <source>
        <dbReference type="Proteomes" id="UP000664844"/>
    </source>
</evidence>
<protein>
    <submittedName>
        <fullName evidence="3">Glycosyltransferase family 2 protein</fullName>
    </submittedName>
</protein>
<keyword evidence="4" id="KW-1185">Reference proteome</keyword>